<evidence type="ECO:0000256" key="1">
    <source>
        <dbReference type="SAM" id="MobiDB-lite"/>
    </source>
</evidence>
<comment type="caution">
    <text evidence="2">The sequence shown here is derived from an EMBL/GenBank/DDBJ whole genome shotgun (WGS) entry which is preliminary data.</text>
</comment>
<reference evidence="2" key="1">
    <citation type="submission" date="2021-01" db="EMBL/GenBank/DDBJ databases">
        <authorList>
            <person name="Kaushik A."/>
        </authorList>
    </citation>
    <scope>NUCLEOTIDE SEQUENCE</scope>
    <source>
        <strain evidence="2">AG3-1AP</strain>
    </source>
</reference>
<protein>
    <submittedName>
        <fullName evidence="2">Uncharacterized protein</fullName>
    </submittedName>
</protein>
<dbReference type="Proteomes" id="UP000663831">
    <property type="component" value="Unassembled WGS sequence"/>
</dbReference>
<accession>A0A8H2XAG0</accession>
<dbReference type="OrthoDB" id="3235454at2759"/>
<gene>
    <name evidence="2" type="ORF">RDB_LOCUS32998</name>
</gene>
<organism evidence="2 3">
    <name type="scientific">Rhizoctonia solani</name>
    <dbReference type="NCBI Taxonomy" id="456999"/>
    <lineage>
        <taxon>Eukaryota</taxon>
        <taxon>Fungi</taxon>
        <taxon>Dikarya</taxon>
        <taxon>Basidiomycota</taxon>
        <taxon>Agaricomycotina</taxon>
        <taxon>Agaricomycetes</taxon>
        <taxon>Cantharellales</taxon>
        <taxon>Ceratobasidiaceae</taxon>
        <taxon>Rhizoctonia</taxon>
    </lineage>
</organism>
<dbReference type="EMBL" id="CAJMWV010000948">
    <property type="protein sequence ID" value="CAE6421623.1"/>
    <property type="molecule type" value="Genomic_DNA"/>
</dbReference>
<dbReference type="AlphaFoldDB" id="A0A8H2XAG0"/>
<feature type="region of interest" description="Disordered" evidence="1">
    <location>
        <begin position="1"/>
        <end position="23"/>
    </location>
</feature>
<sequence length="156" mass="17497">MPKATRQKHQDSQEINLSQSSNVDGGEEAMSLLIKAQATAAKNKKAKEAQCLSGTKDMLNSVLQACAQDYADGITELENLYSAFQMELAASYDRERKYWLEAVAEQETFKSSLEEFTRVCHENEETREREHIEALAVARSGMNNAKSVVNKNMCQN</sequence>
<feature type="compositionally biased region" description="Polar residues" evidence="1">
    <location>
        <begin position="13"/>
        <end position="23"/>
    </location>
</feature>
<proteinExistence type="predicted"/>
<evidence type="ECO:0000313" key="3">
    <source>
        <dbReference type="Proteomes" id="UP000663831"/>
    </source>
</evidence>
<evidence type="ECO:0000313" key="2">
    <source>
        <dbReference type="EMBL" id="CAE6421623.1"/>
    </source>
</evidence>
<name>A0A8H2XAG0_9AGAM</name>